<sequence length="67" mass="7724">MYFKNKNKLDVKYDDLISELQDVVVKKYSQHGVSLIKKNISDVSIELSFNIGDNELIAMNVNKESPY</sequence>
<dbReference type="OrthoDB" id="5823677at2"/>
<evidence type="ECO:0000313" key="2">
    <source>
        <dbReference type="Proteomes" id="UP000001603"/>
    </source>
</evidence>
<dbReference type="AlphaFoldDB" id="Q1ZM97"/>
<evidence type="ECO:0000313" key="1">
    <source>
        <dbReference type="EMBL" id="EAS63343.1"/>
    </source>
</evidence>
<dbReference type="EMBL" id="AAOJ01000008">
    <property type="protein sequence ID" value="EAS63343.1"/>
    <property type="molecule type" value="Genomic_DNA"/>
</dbReference>
<name>Q1ZM97_PHOAS</name>
<reference evidence="1 2" key="1">
    <citation type="journal article" date="2009" name="Proc. Natl. Acad. Sci. U.S.A.">
        <title>The genomic basis of trophic strategy in marine bacteria.</title>
        <authorList>
            <person name="Lauro F.M."/>
            <person name="McDougald D."/>
            <person name="Thomas T."/>
            <person name="Williams T.J."/>
            <person name="Egan S."/>
            <person name="Rice S."/>
            <person name="DeMaere M.Z."/>
            <person name="Ting L."/>
            <person name="Ertan H."/>
            <person name="Johnson J."/>
            <person name="Ferriera S."/>
            <person name="Lapidus A."/>
            <person name="Anderson I."/>
            <person name="Kyrpides N."/>
            <person name="Munk A.C."/>
            <person name="Detter C."/>
            <person name="Han C.S."/>
            <person name="Brown M.V."/>
            <person name="Robb F.T."/>
            <person name="Kjelleberg S."/>
            <person name="Cavicchioli R."/>
        </authorList>
    </citation>
    <scope>NUCLEOTIDE SEQUENCE [LARGE SCALE GENOMIC DNA]</scope>
    <source>
        <strain evidence="1 2">S14</strain>
    </source>
</reference>
<dbReference type="HOGENOM" id="CLU_205303_0_0_6"/>
<dbReference type="RefSeq" id="WP_005366907.1">
    <property type="nucleotide sequence ID" value="NZ_CH902599.1"/>
</dbReference>
<comment type="caution">
    <text evidence="1">The sequence shown here is derived from an EMBL/GenBank/DDBJ whole genome shotgun (WGS) entry which is preliminary data.</text>
</comment>
<dbReference type="Proteomes" id="UP000001603">
    <property type="component" value="Unassembled WGS sequence"/>
</dbReference>
<protein>
    <submittedName>
        <fullName evidence="1">Uncharacterized protein</fullName>
    </submittedName>
</protein>
<dbReference type="eggNOG" id="ENOG5031NZ3">
    <property type="taxonomic scope" value="Bacteria"/>
</dbReference>
<gene>
    <name evidence="1" type="ORF">VAS14_16217</name>
</gene>
<organism evidence="1 2">
    <name type="scientific">Photobacterium angustum (strain S14 / CCUG 15956)</name>
    <name type="common">Vibrio sp. (strain S14 / CCUG 15956)</name>
    <dbReference type="NCBI Taxonomy" id="314292"/>
    <lineage>
        <taxon>Bacteria</taxon>
        <taxon>Pseudomonadati</taxon>
        <taxon>Pseudomonadota</taxon>
        <taxon>Gammaproteobacteria</taxon>
        <taxon>Vibrionales</taxon>
        <taxon>Vibrionaceae</taxon>
        <taxon>Photobacterium</taxon>
    </lineage>
</organism>
<proteinExistence type="predicted"/>
<accession>Q1ZM97</accession>